<evidence type="ECO:0000313" key="9">
    <source>
        <dbReference type="Proteomes" id="UP000005237"/>
    </source>
</evidence>
<evidence type="ECO:0000256" key="3">
    <source>
        <dbReference type="ARBA" id="ARBA00022723"/>
    </source>
</evidence>
<dbReference type="GO" id="GO:0046872">
    <property type="term" value="F:metal ion binding"/>
    <property type="evidence" value="ECO:0007669"/>
    <property type="project" value="UniProtKB-KW"/>
</dbReference>
<dbReference type="InterPro" id="IPR033411">
    <property type="entry name" value="Ribonuclease_PIN"/>
</dbReference>
<dbReference type="PANTHER" id="PTHR12814">
    <property type="entry name" value="RNA-BINDING PROTEIN NOB1"/>
    <property type="match status" value="1"/>
</dbReference>
<dbReference type="GO" id="GO:0005737">
    <property type="term" value="C:cytoplasm"/>
    <property type="evidence" value="ECO:0007669"/>
    <property type="project" value="UniProtKB-ARBA"/>
</dbReference>
<feature type="domain" description="Ribonuclease PIN" evidence="7">
    <location>
        <begin position="88"/>
        <end position="159"/>
    </location>
</feature>
<keyword evidence="3" id="KW-0479">Metal-binding</keyword>
<feature type="region of interest" description="Disordered" evidence="5">
    <location>
        <begin position="193"/>
        <end position="234"/>
    </location>
</feature>
<dbReference type="PANTHER" id="PTHR12814:SF2">
    <property type="entry name" value="RNA-BINDING PROTEIN NOB1"/>
    <property type="match status" value="1"/>
</dbReference>
<dbReference type="GO" id="GO:0004521">
    <property type="term" value="F:RNA endonuclease activity"/>
    <property type="evidence" value="ECO:0007669"/>
    <property type="project" value="TreeGrafter"/>
</dbReference>
<dbReference type="Pfam" id="PF08772">
    <property type="entry name" value="Zn_ribbon_NOB1"/>
    <property type="match status" value="1"/>
</dbReference>
<feature type="compositionally biased region" description="Acidic residues" evidence="5">
    <location>
        <begin position="196"/>
        <end position="215"/>
    </location>
</feature>
<accession>A0A8R1I8Z9</accession>
<evidence type="ECO:0000259" key="6">
    <source>
        <dbReference type="Pfam" id="PF08772"/>
    </source>
</evidence>
<comment type="similarity">
    <text evidence="1">Belongs to the NOB1 family.</text>
</comment>
<name>A0A8R1I8Z9_CAEJA</name>
<protein>
    <submittedName>
        <fullName evidence="8">PIN_6 domain-containing protein</fullName>
    </submittedName>
</protein>
<proteinExistence type="inferred from homology"/>
<keyword evidence="4" id="KW-0378">Hydrolase</keyword>
<reference evidence="8" key="2">
    <citation type="submission" date="2022-06" db="UniProtKB">
        <authorList>
            <consortium name="EnsemblMetazoa"/>
        </authorList>
    </citation>
    <scope>IDENTIFICATION</scope>
    <source>
        <strain evidence="8">DF5081</strain>
    </source>
</reference>
<reference evidence="9" key="1">
    <citation type="submission" date="2010-08" db="EMBL/GenBank/DDBJ databases">
        <authorList>
            <consortium name="Caenorhabditis japonica Sequencing Consortium"/>
            <person name="Wilson R.K."/>
        </authorList>
    </citation>
    <scope>NUCLEOTIDE SEQUENCE [LARGE SCALE GENOMIC DNA]</scope>
    <source>
        <strain evidence="9">DF5081</strain>
    </source>
</reference>
<dbReference type="Pfam" id="PF17146">
    <property type="entry name" value="PIN_6"/>
    <property type="match status" value="1"/>
</dbReference>
<keyword evidence="2" id="KW-0540">Nuclease</keyword>
<dbReference type="AlphaFoldDB" id="A0A8R1I8Z9"/>
<dbReference type="Proteomes" id="UP000005237">
    <property type="component" value="Unassembled WGS sequence"/>
</dbReference>
<evidence type="ECO:0000256" key="5">
    <source>
        <dbReference type="SAM" id="MobiDB-lite"/>
    </source>
</evidence>
<dbReference type="GO" id="GO:0030490">
    <property type="term" value="P:maturation of SSU-rRNA"/>
    <property type="evidence" value="ECO:0007669"/>
    <property type="project" value="TreeGrafter"/>
</dbReference>
<evidence type="ECO:0000256" key="1">
    <source>
        <dbReference type="ARBA" id="ARBA00005858"/>
    </source>
</evidence>
<dbReference type="InterPro" id="IPR039907">
    <property type="entry name" value="NOB1"/>
</dbReference>
<evidence type="ECO:0000259" key="7">
    <source>
        <dbReference type="Pfam" id="PF17146"/>
    </source>
</evidence>
<organism evidence="8 9">
    <name type="scientific">Caenorhabditis japonica</name>
    <dbReference type="NCBI Taxonomy" id="281687"/>
    <lineage>
        <taxon>Eukaryota</taxon>
        <taxon>Metazoa</taxon>
        <taxon>Ecdysozoa</taxon>
        <taxon>Nematoda</taxon>
        <taxon>Chromadorea</taxon>
        <taxon>Rhabditida</taxon>
        <taxon>Rhabditina</taxon>
        <taxon>Rhabditomorpha</taxon>
        <taxon>Rhabditoidea</taxon>
        <taxon>Rhabditidae</taxon>
        <taxon>Peloderinae</taxon>
        <taxon>Caenorhabditis</taxon>
    </lineage>
</organism>
<evidence type="ECO:0000313" key="8">
    <source>
        <dbReference type="EnsemblMetazoa" id="CJA30996b.1"/>
    </source>
</evidence>
<dbReference type="Gene3D" id="3.40.50.1010">
    <property type="entry name" value="5'-nuclease"/>
    <property type="match status" value="1"/>
</dbReference>
<dbReference type="CDD" id="cd09876">
    <property type="entry name" value="PIN_Nob1-like"/>
    <property type="match status" value="1"/>
</dbReference>
<evidence type="ECO:0000256" key="2">
    <source>
        <dbReference type="ARBA" id="ARBA00022722"/>
    </source>
</evidence>
<dbReference type="InterPro" id="IPR014881">
    <property type="entry name" value="NOB1_Zn-bd"/>
</dbReference>
<dbReference type="GO" id="GO:0016787">
    <property type="term" value="F:hydrolase activity"/>
    <property type="evidence" value="ECO:0007669"/>
    <property type="project" value="UniProtKB-KW"/>
</dbReference>
<dbReference type="EnsemblMetazoa" id="CJA30996b.1">
    <property type="protein sequence ID" value="CJA30996b.1"/>
    <property type="gene ID" value="WBGene00206843"/>
</dbReference>
<keyword evidence="9" id="KW-1185">Reference proteome</keyword>
<evidence type="ECO:0000256" key="4">
    <source>
        <dbReference type="ARBA" id="ARBA00022801"/>
    </source>
</evidence>
<dbReference type="GO" id="GO:0031981">
    <property type="term" value="C:nuclear lumen"/>
    <property type="evidence" value="ECO:0007669"/>
    <property type="project" value="UniProtKB-ARBA"/>
</dbReference>
<sequence length="234" mass="26363">MCPVSVNENGEQQLHVNWNRMANRRGLVYSLPAPKGGKHAVNERLFEDQPMPHMRMAKVTLDPLADGPFSAHDVTSKYALFEFFGGATLAEHYYAPPQILDELRSVKARKAWDLLPFEVELREPSNNAVRAVIDASKVTGDFQSLSMVDIKMIALTFDLHAQYVDEKTAAVESSEEDQKRIIEELSGKIEKVEVKDENEDSAVVEDEEEEEESEESTIKYCQPAPTVKRAPLDL</sequence>
<dbReference type="FunFam" id="3.40.50.1010:FF:000020">
    <property type="entry name" value="20S-pre-rRNA D-site endonuclease NOB1"/>
    <property type="match status" value="1"/>
</dbReference>
<dbReference type="GO" id="GO:0030688">
    <property type="term" value="C:preribosome, small subunit precursor"/>
    <property type="evidence" value="ECO:0007669"/>
    <property type="project" value="TreeGrafter"/>
</dbReference>
<feature type="domain" description="Nin one binding (NOB1) Zn-ribbon-like" evidence="6">
    <location>
        <begin position="2"/>
        <end position="37"/>
    </location>
</feature>